<dbReference type="GeneID" id="93586677"/>
<dbReference type="VEuPathDB" id="FungiDB:DFL_004366"/>
<feature type="region of interest" description="Disordered" evidence="1">
    <location>
        <begin position="18"/>
        <end position="42"/>
    </location>
</feature>
<dbReference type="EMBL" id="SAEB01000006">
    <property type="protein sequence ID" value="RVD86072.1"/>
    <property type="molecule type" value="Genomic_DNA"/>
</dbReference>
<protein>
    <recommendedName>
        <fullName evidence="4">F-box domain-containing protein</fullName>
    </recommendedName>
</protein>
<comment type="caution">
    <text evidence="2">The sequence shown here is derived from an EMBL/GenBank/DDBJ whole genome shotgun (WGS) entry which is preliminary data.</text>
</comment>
<feature type="region of interest" description="Disordered" evidence="1">
    <location>
        <begin position="64"/>
        <end position="110"/>
    </location>
</feature>
<gene>
    <name evidence="2" type="ORF">DFL_004366</name>
</gene>
<evidence type="ECO:0000313" key="2">
    <source>
        <dbReference type="EMBL" id="RVD86072.1"/>
    </source>
</evidence>
<sequence length="110" mass="11882">MISNFSLTIQSLNRHLKIQNPKLRKMPLDPKSNRPPASPASLPVELHSHILSFLPFDTLFVASKALPSGKPSSPPTSSPQPNTLHLSLQHPGHAPTLLRPPTSSTSLNTA</sequence>
<evidence type="ECO:0000256" key="1">
    <source>
        <dbReference type="SAM" id="MobiDB-lite"/>
    </source>
</evidence>
<evidence type="ECO:0000313" key="3">
    <source>
        <dbReference type="Proteomes" id="UP000283090"/>
    </source>
</evidence>
<proteinExistence type="predicted"/>
<dbReference type="RefSeq" id="XP_067491616.1">
    <property type="nucleotide sequence ID" value="XM_067633449.1"/>
</dbReference>
<dbReference type="AlphaFoldDB" id="A0A437A4G3"/>
<accession>A0A437A4G3</accession>
<dbReference type="OrthoDB" id="5277729at2759"/>
<name>A0A437A4G3_ARTFL</name>
<keyword evidence="3" id="KW-1185">Reference proteome</keyword>
<organism evidence="2 3">
    <name type="scientific">Arthrobotrys flagrans</name>
    <name type="common">Nematode-trapping fungus</name>
    <name type="synonym">Trichothecium flagrans</name>
    <dbReference type="NCBI Taxonomy" id="97331"/>
    <lineage>
        <taxon>Eukaryota</taxon>
        <taxon>Fungi</taxon>
        <taxon>Dikarya</taxon>
        <taxon>Ascomycota</taxon>
        <taxon>Pezizomycotina</taxon>
        <taxon>Orbiliomycetes</taxon>
        <taxon>Orbiliales</taxon>
        <taxon>Orbiliaceae</taxon>
        <taxon>Arthrobotrys</taxon>
    </lineage>
</organism>
<evidence type="ECO:0008006" key="4">
    <source>
        <dbReference type="Google" id="ProtNLM"/>
    </source>
</evidence>
<dbReference type="Proteomes" id="UP000283090">
    <property type="component" value="Unassembled WGS sequence"/>
</dbReference>
<feature type="compositionally biased region" description="Polar residues" evidence="1">
    <location>
        <begin position="101"/>
        <end position="110"/>
    </location>
</feature>
<reference evidence="2 3" key="1">
    <citation type="submission" date="2019-01" db="EMBL/GenBank/DDBJ databases">
        <title>Intercellular communication is required for trap formation in the nematode-trapping fungus Duddingtonia flagrans.</title>
        <authorList>
            <person name="Youssar L."/>
            <person name="Wernet V."/>
            <person name="Hensel N."/>
            <person name="Hildebrandt H.-G."/>
            <person name="Fischer R."/>
        </authorList>
    </citation>
    <scope>NUCLEOTIDE SEQUENCE [LARGE SCALE GENOMIC DNA]</scope>
    <source>
        <strain evidence="2 3">CBS H-5679</strain>
    </source>
</reference>